<keyword evidence="1" id="KW-0472">Membrane</keyword>
<dbReference type="OrthoDB" id="435692at2759"/>
<reference evidence="2" key="1">
    <citation type="submission" date="2021-02" db="EMBL/GenBank/DDBJ databases">
        <authorList>
            <person name="Dougan E. K."/>
            <person name="Rhodes N."/>
            <person name="Thang M."/>
            <person name="Chan C."/>
        </authorList>
    </citation>
    <scope>NUCLEOTIDE SEQUENCE</scope>
</reference>
<dbReference type="AlphaFoldDB" id="A0A812NUG2"/>
<evidence type="ECO:0000256" key="1">
    <source>
        <dbReference type="SAM" id="Phobius"/>
    </source>
</evidence>
<comment type="caution">
    <text evidence="2">The sequence shown here is derived from an EMBL/GenBank/DDBJ whole genome shotgun (WGS) entry which is preliminary data.</text>
</comment>
<keyword evidence="3" id="KW-1185">Reference proteome</keyword>
<protein>
    <submittedName>
        <fullName evidence="2">Uncharacterized protein</fullName>
    </submittedName>
</protein>
<gene>
    <name evidence="2" type="ORF">SPIL2461_LOCUS7467</name>
</gene>
<feature type="transmembrane region" description="Helical" evidence="1">
    <location>
        <begin position="132"/>
        <end position="154"/>
    </location>
</feature>
<feature type="transmembrane region" description="Helical" evidence="1">
    <location>
        <begin position="72"/>
        <end position="99"/>
    </location>
</feature>
<dbReference type="Proteomes" id="UP000649617">
    <property type="component" value="Unassembled WGS sequence"/>
</dbReference>
<accession>A0A812NUG2</accession>
<evidence type="ECO:0000313" key="3">
    <source>
        <dbReference type="Proteomes" id="UP000649617"/>
    </source>
</evidence>
<proteinExistence type="predicted"/>
<dbReference type="EMBL" id="CAJNIZ010011689">
    <property type="protein sequence ID" value="CAE7323223.1"/>
    <property type="molecule type" value="Genomic_DNA"/>
</dbReference>
<evidence type="ECO:0000313" key="2">
    <source>
        <dbReference type="EMBL" id="CAE7323223.1"/>
    </source>
</evidence>
<keyword evidence="1" id="KW-0812">Transmembrane</keyword>
<feature type="transmembrane region" description="Helical" evidence="1">
    <location>
        <begin position="32"/>
        <end position="52"/>
    </location>
</feature>
<organism evidence="2 3">
    <name type="scientific">Symbiodinium pilosum</name>
    <name type="common">Dinoflagellate</name>
    <dbReference type="NCBI Taxonomy" id="2952"/>
    <lineage>
        <taxon>Eukaryota</taxon>
        <taxon>Sar</taxon>
        <taxon>Alveolata</taxon>
        <taxon>Dinophyceae</taxon>
        <taxon>Suessiales</taxon>
        <taxon>Symbiodiniaceae</taxon>
        <taxon>Symbiodinium</taxon>
    </lineage>
</organism>
<name>A0A812NUG2_SYMPI</name>
<keyword evidence="1" id="KW-1133">Transmembrane helix</keyword>
<feature type="non-terminal residue" evidence="2">
    <location>
        <position position="1"/>
    </location>
</feature>
<sequence>MVSAQSACSIASRLELLELSSSQAFGGRCICCLVRVQACTASVAVISLSLGFCYELFPESPWKVVEATQSLAILAGFLTAIVNVLTSMMAACFLTKSLLVLRRVLRMAKLNDASVAAQLSLRRARRLAGLQTMGVSCSLVLTILVIPCALLSHTHAALGIPLWAAVGVQAVDVLGNALAAVLLSGGHRLPKVDQVPGQQLCCWACRCQTKAPLEQERDWSPMWRAKVEELSLRGMTLRSLLCFYQETLLPMPGWKYAPSDHKTRDVVRRAIIPLTSREESAYAVSALNRDGFKDLLAAIISDAFQESSFTLAANLLDEDCAFVCEILAQSGRLDDTYWICAFAVNQHICICHKNPYDRDPLTNELHPVCSCSSVNLVDPDGRSTASEVNKFDDMMHHLVEAGGCKQVIAVDQSLDLFQRAWCVAEIAEAKRLQMNQALKVTSKATILQRAQTLANLDISYMRAACDADKKLILEKIENSMSIKQFNAELRSLIFDPKSGLLASWHAMDSAQQLAEVGRLVRWGLADAGTGK</sequence>